<feature type="region of interest" description="Disordered" evidence="1">
    <location>
        <begin position="1"/>
        <end position="79"/>
    </location>
</feature>
<feature type="compositionally biased region" description="Polar residues" evidence="1">
    <location>
        <begin position="148"/>
        <end position="160"/>
    </location>
</feature>
<name>A0AAV9VLH6_9PEZI</name>
<evidence type="ECO:0000259" key="2">
    <source>
        <dbReference type="Pfam" id="PF00561"/>
    </source>
</evidence>
<gene>
    <name evidence="3" type="ORF">TWF730_000315</name>
</gene>
<proteinExistence type="predicted"/>
<dbReference type="EMBL" id="JAVHNS010000001">
    <property type="protein sequence ID" value="KAK6362862.1"/>
    <property type="molecule type" value="Genomic_DNA"/>
</dbReference>
<dbReference type="Pfam" id="PF00561">
    <property type="entry name" value="Abhydrolase_1"/>
    <property type="match status" value="1"/>
</dbReference>
<dbReference type="SUPFAM" id="SSF53474">
    <property type="entry name" value="alpha/beta-Hydrolases"/>
    <property type="match status" value="1"/>
</dbReference>
<evidence type="ECO:0000313" key="3">
    <source>
        <dbReference type="EMBL" id="KAK6362862.1"/>
    </source>
</evidence>
<comment type="caution">
    <text evidence="3">The sequence shown here is derived from an EMBL/GenBank/DDBJ whole genome shotgun (WGS) entry which is preliminary data.</text>
</comment>
<feature type="domain" description="AB hydrolase-1" evidence="2">
    <location>
        <begin position="283"/>
        <end position="389"/>
    </location>
</feature>
<protein>
    <recommendedName>
        <fullName evidence="2">AB hydrolase-1 domain-containing protein</fullName>
    </recommendedName>
</protein>
<dbReference type="Gene3D" id="3.40.50.1820">
    <property type="entry name" value="alpha/beta hydrolase"/>
    <property type="match status" value="1"/>
</dbReference>
<feature type="compositionally biased region" description="Polar residues" evidence="1">
    <location>
        <begin position="176"/>
        <end position="185"/>
    </location>
</feature>
<sequence length="491" mass="53725">MPPQLPPSPSAPTPSTSSPSSSLTPTLTPTSISSPPPPPPQHTSRKPKLLYIFSSRPLSVSNEIDTDPITGFNTPVSPTAKPVQISLESLHTAILNTSPESPPAQPSAQQPPQPPEPVPIQTPAPAPAPAPAPTSAPSSLAPPPAESTQQPNPLPTSSSQHSRRSFTKSRKRFSTLTNQSRRSTASTMSNFWTDVVNTTAFSYVKFSIAASTGIAALLSTALYFKQNDLIYPRHFPPDARTDLWDPSKFHMVDWDKVDLETPDGETLRSYFMRGQGIQKKRVTILMFHGNAGNVGHRIPIAKVFAEQMGCNVFMLGYRGYGLSTGKPDEKGLKIDAETALDWIFKNNETKGTKVVVYGQSLGGALGIATTVKHQDQLSGLMLENTFTSMRDVIPNVFPPAKYVTRLCHQVWASVDAIPKITKVPILFLSGLQDELVPPSHMRKLHTISKAPIKVWRDFPNGTHNDSVMEPGYFENINDFINDEVMRHKKAQ</sequence>
<dbReference type="AlphaFoldDB" id="A0AAV9VLH6"/>
<evidence type="ECO:0000313" key="4">
    <source>
        <dbReference type="Proteomes" id="UP001373714"/>
    </source>
</evidence>
<feature type="region of interest" description="Disordered" evidence="1">
    <location>
        <begin position="96"/>
        <end position="185"/>
    </location>
</feature>
<feature type="compositionally biased region" description="Basic residues" evidence="1">
    <location>
        <begin position="161"/>
        <end position="173"/>
    </location>
</feature>
<keyword evidence="4" id="KW-1185">Reference proteome</keyword>
<evidence type="ECO:0000256" key="1">
    <source>
        <dbReference type="SAM" id="MobiDB-lite"/>
    </source>
</evidence>
<feature type="compositionally biased region" description="Pro residues" evidence="1">
    <location>
        <begin position="1"/>
        <end position="12"/>
    </location>
</feature>
<dbReference type="GO" id="GO:0016020">
    <property type="term" value="C:membrane"/>
    <property type="evidence" value="ECO:0007669"/>
    <property type="project" value="TreeGrafter"/>
</dbReference>
<dbReference type="InterPro" id="IPR000073">
    <property type="entry name" value="AB_hydrolase_1"/>
</dbReference>
<dbReference type="Proteomes" id="UP001373714">
    <property type="component" value="Unassembled WGS sequence"/>
</dbReference>
<organism evidence="3 4">
    <name type="scientific">Orbilia blumenaviensis</name>
    <dbReference type="NCBI Taxonomy" id="1796055"/>
    <lineage>
        <taxon>Eukaryota</taxon>
        <taxon>Fungi</taxon>
        <taxon>Dikarya</taxon>
        <taxon>Ascomycota</taxon>
        <taxon>Pezizomycotina</taxon>
        <taxon>Orbiliomycetes</taxon>
        <taxon>Orbiliales</taxon>
        <taxon>Orbiliaceae</taxon>
        <taxon>Orbilia</taxon>
    </lineage>
</organism>
<dbReference type="PANTHER" id="PTHR12277:SF81">
    <property type="entry name" value="PROTEIN ABHD13"/>
    <property type="match status" value="1"/>
</dbReference>
<feature type="compositionally biased region" description="Low complexity" evidence="1">
    <location>
        <begin position="13"/>
        <end position="33"/>
    </location>
</feature>
<dbReference type="InterPro" id="IPR029058">
    <property type="entry name" value="AB_hydrolase_fold"/>
</dbReference>
<dbReference type="GO" id="GO:0008474">
    <property type="term" value="F:palmitoyl-(protein) hydrolase activity"/>
    <property type="evidence" value="ECO:0007669"/>
    <property type="project" value="TreeGrafter"/>
</dbReference>
<dbReference type="PANTHER" id="PTHR12277">
    <property type="entry name" value="ALPHA/BETA HYDROLASE DOMAIN-CONTAINING PROTEIN"/>
    <property type="match status" value="1"/>
</dbReference>
<reference evidence="3 4" key="1">
    <citation type="submission" date="2019-10" db="EMBL/GenBank/DDBJ databases">
        <authorList>
            <person name="Palmer J.M."/>
        </authorList>
    </citation>
    <scope>NUCLEOTIDE SEQUENCE [LARGE SCALE GENOMIC DNA]</scope>
    <source>
        <strain evidence="3 4">TWF730</strain>
    </source>
</reference>
<accession>A0AAV9VLH6</accession>
<feature type="compositionally biased region" description="Pro residues" evidence="1">
    <location>
        <begin position="100"/>
        <end position="145"/>
    </location>
</feature>